<name>A0AAD3XG76_NEPGR</name>
<gene>
    <name evidence="1" type="ORF">Nepgr_005211</name>
</gene>
<dbReference type="AlphaFoldDB" id="A0AAD3XG76"/>
<proteinExistence type="predicted"/>
<keyword evidence="2" id="KW-1185">Reference proteome</keyword>
<dbReference type="Proteomes" id="UP001279734">
    <property type="component" value="Unassembled WGS sequence"/>
</dbReference>
<evidence type="ECO:0000313" key="1">
    <source>
        <dbReference type="EMBL" id="GMH03372.1"/>
    </source>
</evidence>
<accession>A0AAD3XG76</accession>
<reference evidence="1" key="1">
    <citation type="submission" date="2023-05" db="EMBL/GenBank/DDBJ databases">
        <title>Nepenthes gracilis genome sequencing.</title>
        <authorList>
            <person name="Fukushima K."/>
        </authorList>
    </citation>
    <scope>NUCLEOTIDE SEQUENCE</scope>
    <source>
        <strain evidence="1">SING2019-196</strain>
    </source>
</reference>
<dbReference type="EMBL" id="BSYO01000004">
    <property type="protein sequence ID" value="GMH03372.1"/>
    <property type="molecule type" value="Genomic_DNA"/>
</dbReference>
<sequence>MIGCVVSPEGDVAVQFLMIVHAVKQKNLVDLLSPPAIGQSPVVIFLNNGSVVAKVQYSLLLILWCPFAAPSFAEFCRGLLLWRVLSRFKIFRVPAASVIGGDGADSWFLQHFHSPHQQLPWLLVSCVGRYGGLFVVMRMVLRLVESSYVIVVDTFAGGGYWDCLAVELCCRSAVPVIR</sequence>
<comment type="caution">
    <text evidence="1">The sequence shown here is derived from an EMBL/GenBank/DDBJ whole genome shotgun (WGS) entry which is preliminary data.</text>
</comment>
<organism evidence="1 2">
    <name type="scientific">Nepenthes gracilis</name>
    <name type="common">Slender pitcher plant</name>
    <dbReference type="NCBI Taxonomy" id="150966"/>
    <lineage>
        <taxon>Eukaryota</taxon>
        <taxon>Viridiplantae</taxon>
        <taxon>Streptophyta</taxon>
        <taxon>Embryophyta</taxon>
        <taxon>Tracheophyta</taxon>
        <taxon>Spermatophyta</taxon>
        <taxon>Magnoliopsida</taxon>
        <taxon>eudicotyledons</taxon>
        <taxon>Gunneridae</taxon>
        <taxon>Pentapetalae</taxon>
        <taxon>Caryophyllales</taxon>
        <taxon>Nepenthaceae</taxon>
        <taxon>Nepenthes</taxon>
    </lineage>
</organism>
<evidence type="ECO:0000313" key="2">
    <source>
        <dbReference type="Proteomes" id="UP001279734"/>
    </source>
</evidence>
<protein>
    <submittedName>
        <fullName evidence="1">Uncharacterized protein</fullName>
    </submittedName>
</protein>